<evidence type="ECO:0000313" key="2">
    <source>
        <dbReference type="EMBL" id="KAJ6596056.1"/>
    </source>
</evidence>
<keyword evidence="1" id="KW-0732">Signal</keyword>
<sequence>MKCVLKLIFFAYFAYRILQIPRYVATEEGFQHNITLNNFNQHVEAIYQRCSSFCNKKYCKINTSCRPVNRTSKLKRLDIYFNDGVKLIAPIYFEISTFKKFRTEYRPHMLRYKEEFCRTVLMKFNPVFAFFGAVNMKIEGNLLDPCPISGHRYESPKYTRTWLGTLVPTGEWRVDFTVTKRINGIDEHILTMSEYILVRAKDAVGANEFK</sequence>
<comment type="caution">
    <text evidence="2">The sequence shown here is derived from an EMBL/GenBank/DDBJ whole genome shotgun (WGS) entry which is preliminary data.</text>
</comment>
<name>A0A9Q0MKE6_9DIPT</name>
<dbReference type="EMBL" id="WJQU01006439">
    <property type="protein sequence ID" value="KAJ6596056.1"/>
    <property type="molecule type" value="Genomic_DNA"/>
</dbReference>
<dbReference type="OrthoDB" id="7859583at2759"/>
<reference evidence="2" key="1">
    <citation type="submission" date="2022-07" db="EMBL/GenBank/DDBJ databases">
        <authorList>
            <person name="Trinca V."/>
            <person name="Uliana J.V.C."/>
            <person name="Torres T.T."/>
            <person name="Ward R.J."/>
            <person name="Monesi N."/>
        </authorList>
    </citation>
    <scope>NUCLEOTIDE SEQUENCE</scope>
    <source>
        <strain evidence="2">HSMRA1968</strain>
        <tissue evidence="2">Whole embryos</tissue>
    </source>
</reference>
<dbReference type="AlphaFoldDB" id="A0A9Q0MKE6"/>
<protein>
    <submittedName>
        <fullName evidence="2">Uncharacterized protein</fullName>
    </submittedName>
</protein>
<proteinExistence type="predicted"/>
<feature type="signal peptide" evidence="1">
    <location>
        <begin position="1"/>
        <end position="19"/>
    </location>
</feature>
<organism evidence="2 3">
    <name type="scientific">Pseudolycoriella hygida</name>
    <dbReference type="NCBI Taxonomy" id="35572"/>
    <lineage>
        <taxon>Eukaryota</taxon>
        <taxon>Metazoa</taxon>
        <taxon>Ecdysozoa</taxon>
        <taxon>Arthropoda</taxon>
        <taxon>Hexapoda</taxon>
        <taxon>Insecta</taxon>
        <taxon>Pterygota</taxon>
        <taxon>Neoptera</taxon>
        <taxon>Endopterygota</taxon>
        <taxon>Diptera</taxon>
        <taxon>Nematocera</taxon>
        <taxon>Sciaroidea</taxon>
        <taxon>Sciaridae</taxon>
        <taxon>Pseudolycoriella</taxon>
    </lineage>
</organism>
<feature type="chain" id="PRO_5040122425" evidence="1">
    <location>
        <begin position="20"/>
        <end position="210"/>
    </location>
</feature>
<gene>
    <name evidence="2" type="ORF">Bhyg_17959</name>
</gene>
<dbReference type="Proteomes" id="UP001151699">
    <property type="component" value="Unassembled WGS sequence"/>
</dbReference>
<accession>A0A9Q0MKE6</accession>
<evidence type="ECO:0000313" key="3">
    <source>
        <dbReference type="Proteomes" id="UP001151699"/>
    </source>
</evidence>
<keyword evidence="3" id="KW-1185">Reference proteome</keyword>
<evidence type="ECO:0000256" key="1">
    <source>
        <dbReference type="SAM" id="SignalP"/>
    </source>
</evidence>